<comment type="caution">
    <text evidence="1">The sequence shown here is derived from an EMBL/GenBank/DDBJ whole genome shotgun (WGS) entry which is preliminary data.</text>
</comment>
<dbReference type="PROSITE" id="PS51318">
    <property type="entry name" value="TAT"/>
    <property type="match status" value="1"/>
</dbReference>
<evidence type="ECO:0000313" key="2">
    <source>
        <dbReference type="Proteomes" id="UP001183643"/>
    </source>
</evidence>
<dbReference type="InterPro" id="IPR037175">
    <property type="entry name" value="KFase_sf"/>
</dbReference>
<name>A0AAE4C9I6_9ACTN</name>
<protein>
    <submittedName>
        <fullName evidence="1">Kynurenine formamidase</fullName>
    </submittedName>
</protein>
<gene>
    <name evidence="1" type="ORF">J2S41_000408</name>
</gene>
<dbReference type="EMBL" id="JAVDYB010000001">
    <property type="protein sequence ID" value="MDR7273630.1"/>
    <property type="molecule type" value="Genomic_DNA"/>
</dbReference>
<dbReference type="Pfam" id="PF04199">
    <property type="entry name" value="Cyclase"/>
    <property type="match status" value="1"/>
</dbReference>
<dbReference type="GO" id="GO:0004061">
    <property type="term" value="F:arylformamidase activity"/>
    <property type="evidence" value="ECO:0007669"/>
    <property type="project" value="InterPro"/>
</dbReference>
<evidence type="ECO:0000313" key="1">
    <source>
        <dbReference type="EMBL" id="MDR7273630.1"/>
    </source>
</evidence>
<dbReference type="RefSeq" id="WP_310362253.1">
    <property type="nucleotide sequence ID" value="NZ_JAVDYB010000001.1"/>
</dbReference>
<dbReference type="Proteomes" id="UP001183643">
    <property type="component" value="Unassembled WGS sequence"/>
</dbReference>
<organism evidence="1 2">
    <name type="scientific">Catenuloplanes atrovinosus</name>
    <dbReference type="NCBI Taxonomy" id="137266"/>
    <lineage>
        <taxon>Bacteria</taxon>
        <taxon>Bacillati</taxon>
        <taxon>Actinomycetota</taxon>
        <taxon>Actinomycetes</taxon>
        <taxon>Micromonosporales</taxon>
        <taxon>Micromonosporaceae</taxon>
        <taxon>Catenuloplanes</taxon>
    </lineage>
</organism>
<dbReference type="PANTHER" id="PTHR31118:SF12">
    <property type="entry name" value="CYCLASE-LIKE PROTEIN 2"/>
    <property type="match status" value="1"/>
</dbReference>
<sequence>MCTEECLRHAAEITASPAAPPPVSRRAALTGLTGLAGLAAVAGGALGPATPAAAHGSSTVRDLTHPFTTAFPTFAPGEEARRGPYKTIPDDGYYMQEWRIVEHTGTHVDAPVHFVPNGRTATQLTPDELVLPAVTISIRRRAAHDPDTVLTVADLRAWEREWGRIPTGAAVLLHTGWDRRAGSAQRYRNADAGGVMHFPGFGPDACEWLLSARGARCLGIDTLSLDPGDSTAYPVHFTLLGADRYGIENLTRLETVPARGATLVVGLVPWEQGSGGPARILALA</sequence>
<proteinExistence type="predicted"/>
<dbReference type="InterPro" id="IPR007325">
    <property type="entry name" value="KFase/CYL"/>
</dbReference>
<dbReference type="AlphaFoldDB" id="A0AAE4C9I6"/>
<dbReference type="InterPro" id="IPR006311">
    <property type="entry name" value="TAT_signal"/>
</dbReference>
<dbReference type="Gene3D" id="3.50.30.50">
    <property type="entry name" value="Putative cyclase"/>
    <property type="match status" value="1"/>
</dbReference>
<dbReference type="PANTHER" id="PTHR31118">
    <property type="entry name" value="CYCLASE-LIKE PROTEIN 2"/>
    <property type="match status" value="1"/>
</dbReference>
<keyword evidence="2" id="KW-1185">Reference proteome</keyword>
<dbReference type="GO" id="GO:0019441">
    <property type="term" value="P:L-tryptophan catabolic process to kynurenine"/>
    <property type="evidence" value="ECO:0007669"/>
    <property type="project" value="InterPro"/>
</dbReference>
<reference evidence="1" key="1">
    <citation type="submission" date="2023-07" db="EMBL/GenBank/DDBJ databases">
        <title>Sequencing the genomes of 1000 actinobacteria strains.</title>
        <authorList>
            <person name="Klenk H.-P."/>
        </authorList>
    </citation>
    <scope>NUCLEOTIDE SEQUENCE</scope>
    <source>
        <strain evidence="1">DSM 44707</strain>
    </source>
</reference>
<dbReference type="SUPFAM" id="SSF102198">
    <property type="entry name" value="Putative cyclase"/>
    <property type="match status" value="1"/>
</dbReference>
<accession>A0AAE4C9I6</accession>